<organism evidence="1">
    <name type="scientific">Microvirus mar49</name>
    <dbReference type="NCBI Taxonomy" id="2851184"/>
    <lineage>
        <taxon>Viruses</taxon>
        <taxon>Monodnaviria</taxon>
        <taxon>Sangervirae</taxon>
        <taxon>Phixviricota</taxon>
        <taxon>Malgrandaviricetes</taxon>
        <taxon>Petitvirales</taxon>
        <taxon>Microviridae</taxon>
    </lineage>
</organism>
<reference evidence="1" key="1">
    <citation type="submission" date="2021-04" db="EMBL/GenBank/DDBJ databases">
        <title>Genomes of microviruses identified in yellow-bellied marmot fecal samples.</title>
        <authorList>
            <person name="Varsani A."/>
            <person name="Kraberger S."/>
            <person name="Chatterjee A."/>
            <person name="Richet C."/>
            <person name="Fontenele R.S."/>
            <person name="Schmidlin K."/>
            <person name="Blumstein D.T."/>
        </authorList>
    </citation>
    <scope>NUCLEOTIDE SEQUENCE</scope>
    <source>
        <strain evidence="1">Mar49</strain>
    </source>
</reference>
<protein>
    <submittedName>
        <fullName evidence="1">Uncharacterized protein</fullName>
    </submittedName>
</protein>
<name>A0A8F6AHT5_9VIRU</name>
<evidence type="ECO:0000313" key="1">
    <source>
        <dbReference type="EMBL" id="QXP45091.1"/>
    </source>
</evidence>
<proteinExistence type="predicted"/>
<accession>A0A8F6AHT5</accession>
<dbReference type="EMBL" id="MZ089795">
    <property type="protein sequence ID" value="QXP45091.1"/>
    <property type="molecule type" value="Genomic_DNA"/>
</dbReference>
<sequence>MSMWNRQYRCRTDLWVVIGQQWLPVANLQAARKAVYANGIAGKTYRMFETVDGEVLNEWALRWKPEGPIFTKNVYSKWKTDKKRLDTQTELSFLSSPRTSGLGDPEVPGIL</sequence>